<organism evidence="1 2">
    <name type="scientific">Lentinula raphanica</name>
    <dbReference type="NCBI Taxonomy" id="153919"/>
    <lineage>
        <taxon>Eukaryota</taxon>
        <taxon>Fungi</taxon>
        <taxon>Dikarya</taxon>
        <taxon>Basidiomycota</taxon>
        <taxon>Agaricomycotina</taxon>
        <taxon>Agaricomycetes</taxon>
        <taxon>Agaricomycetidae</taxon>
        <taxon>Agaricales</taxon>
        <taxon>Marasmiineae</taxon>
        <taxon>Omphalotaceae</taxon>
        <taxon>Lentinula</taxon>
    </lineage>
</organism>
<evidence type="ECO:0000313" key="1">
    <source>
        <dbReference type="EMBL" id="KAJ3840859.1"/>
    </source>
</evidence>
<comment type="caution">
    <text evidence="1">The sequence shown here is derived from an EMBL/GenBank/DDBJ whole genome shotgun (WGS) entry which is preliminary data.</text>
</comment>
<evidence type="ECO:0000313" key="2">
    <source>
        <dbReference type="Proteomes" id="UP001163846"/>
    </source>
</evidence>
<keyword evidence="2" id="KW-1185">Reference proteome</keyword>
<proteinExistence type="predicted"/>
<name>A0AA38PDE6_9AGAR</name>
<reference evidence="1" key="1">
    <citation type="submission" date="2022-08" db="EMBL/GenBank/DDBJ databases">
        <authorList>
            <consortium name="DOE Joint Genome Institute"/>
            <person name="Min B."/>
            <person name="Riley R."/>
            <person name="Sierra-Patev S."/>
            <person name="Naranjo-Ortiz M."/>
            <person name="Looney B."/>
            <person name="Konkel Z."/>
            <person name="Slot J.C."/>
            <person name="Sakamoto Y."/>
            <person name="Steenwyk J.L."/>
            <person name="Rokas A."/>
            <person name="Carro J."/>
            <person name="Camarero S."/>
            <person name="Ferreira P."/>
            <person name="Molpeceres G."/>
            <person name="Ruiz-Duenas F.J."/>
            <person name="Serrano A."/>
            <person name="Henrissat B."/>
            <person name="Drula E."/>
            <person name="Hughes K.W."/>
            <person name="Mata J.L."/>
            <person name="Ishikawa N.K."/>
            <person name="Vargas-Isla R."/>
            <person name="Ushijima S."/>
            <person name="Smith C.A."/>
            <person name="Ahrendt S."/>
            <person name="Andreopoulos W."/>
            <person name="He G."/>
            <person name="Labutti K."/>
            <person name="Lipzen A."/>
            <person name="Ng V."/>
            <person name="Sandor L."/>
            <person name="Barry K."/>
            <person name="Martinez A.T."/>
            <person name="Xiao Y."/>
            <person name="Gibbons J.G."/>
            <person name="Terashima K."/>
            <person name="Hibbett D.S."/>
            <person name="Grigoriev I.V."/>
        </authorList>
    </citation>
    <scope>NUCLEOTIDE SEQUENCE</scope>
    <source>
        <strain evidence="1">TFB9207</strain>
    </source>
</reference>
<dbReference type="Proteomes" id="UP001163846">
    <property type="component" value="Unassembled WGS sequence"/>
</dbReference>
<dbReference type="AlphaFoldDB" id="A0AA38PDE6"/>
<gene>
    <name evidence="1" type="ORF">F5878DRAFT_46562</name>
</gene>
<sequence length="162" mass="18817">MSESETRQQEISLQRWPLTIDYDRDQRPPMATTVVEGYLDPVPFYYLGFLFSSDSEISQFLGEVPDRAALLTHYRLHVLPRRWKEVGGLPLSPKPGVISWKPPHSPIRFDGRILVHFVINDPIECDNMDKHKETLAGHIIKALGLPEERCNELKWYYVRDSV</sequence>
<dbReference type="EMBL" id="MU806061">
    <property type="protein sequence ID" value="KAJ3840859.1"/>
    <property type="molecule type" value="Genomic_DNA"/>
</dbReference>
<accession>A0AA38PDE6</accession>
<protein>
    <submittedName>
        <fullName evidence="1">Uncharacterized protein</fullName>
    </submittedName>
</protein>